<dbReference type="InterPro" id="IPR013604">
    <property type="entry name" value="7TM_chemorcpt"/>
</dbReference>
<evidence type="ECO:0000256" key="2">
    <source>
        <dbReference type="ARBA" id="ARBA00022475"/>
    </source>
</evidence>
<reference evidence="8" key="1">
    <citation type="submission" date="2013-03" db="EMBL/GenBank/DDBJ databases">
        <title>The Genome Sequence of Anopheles epiroticus epiroticus2.</title>
        <authorList>
            <consortium name="The Broad Institute Genomics Platform"/>
            <person name="Neafsey D.E."/>
            <person name="Howell P."/>
            <person name="Walker B."/>
            <person name="Young S.K."/>
            <person name="Zeng Q."/>
            <person name="Gargeya S."/>
            <person name="Fitzgerald M."/>
            <person name="Haas B."/>
            <person name="Abouelleil A."/>
            <person name="Allen A.W."/>
            <person name="Alvarado L."/>
            <person name="Arachchi H.M."/>
            <person name="Berlin A.M."/>
            <person name="Chapman S.B."/>
            <person name="Gainer-Dewar J."/>
            <person name="Goldberg J."/>
            <person name="Griggs A."/>
            <person name="Gujja S."/>
            <person name="Hansen M."/>
            <person name="Howarth C."/>
            <person name="Imamovic A."/>
            <person name="Ireland A."/>
            <person name="Larimer J."/>
            <person name="McCowan C."/>
            <person name="Murphy C."/>
            <person name="Pearson M."/>
            <person name="Poon T.W."/>
            <person name="Priest M."/>
            <person name="Roberts A."/>
            <person name="Saif S."/>
            <person name="Shea T."/>
            <person name="Sisk P."/>
            <person name="Sykes S."/>
            <person name="Wortman J."/>
            <person name="Nusbaum C."/>
            <person name="Birren B."/>
        </authorList>
    </citation>
    <scope>NUCLEOTIDE SEQUENCE [LARGE SCALE GENOMIC DNA]</scope>
    <source>
        <strain evidence="8">Epiroticus2</strain>
    </source>
</reference>
<dbReference type="VEuPathDB" id="VectorBase:AEPI015140"/>
<evidence type="ECO:0000256" key="5">
    <source>
        <dbReference type="ARBA" id="ARBA00023136"/>
    </source>
</evidence>
<protein>
    <recommendedName>
        <fullName evidence="6">Gustatory receptor</fullName>
    </recommendedName>
</protein>
<evidence type="ECO:0000256" key="3">
    <source>
        <dbReference type="ARBA" id="ARBA00022692"/>
    </source>
</evidence>
<comment type="function">
    <text evidence="6">Gustatory receptor which mediates acceptance or avoidance behavior, depending on its substrates.</text>
</comment>
<dbReference type="GO" id="GO:0007165">
    <property type="term" value="P:signal transduction"/>
    <property type="evidence" value="ECO:0007669"/>
    <property type="project" value="UniProtKB-KW"/>
</dbReference>
<feature type="transmembrane region" description="Helical" evidence="6">
    <location>
        <begin position="58"/>
        <end position="81"/>
    </location>
</feature>
<evidence type="ECO:0000256" key="1">
    <source>
        <dbReference type="ARBA" id="ARBA00004651"/>
    </source>
</evidence>
<comment type="subcellular location">
    <subcellularLocation>
        <location evidence="1 6">Cell membrane</location>
        <topology evidence="1 6">Multi-pass membrane protein</topology>
    </subcellularLocation>
</comment>
<dbReference type="GO" id="GO:0005886">
    <property type="term" value="C:plasma membrane"/>
    <property type="evidence" value="ECO:0007669"/>
    <property type="project" value="UniProtKB-SubCell"/>
</dbReference>
<keyword evidence="3 6" id="KW-0812">Transmembrane</keyword>
<evidence type="ECO:0000313" key="7">
    <source>
        <dbReference type="EnsemblMetazoa" id="AEPI015140-PA"/>
    </source>
</evidence>
<comment type="similarity">
    <text evidence="6">Belongs to the insect chemoreceptor superfamily. Gustatory receptor (GR) family.</text>
</comment>
<reference evidence="7" key="2">
    <citation type="submission" date="2020-05" db="UniProtKB">
        <authorList>
            <consortium name="EnsemblMetazoa"/>
        </authorList>
    </citation>
    <scope>IDENTIFICATION</scope>
    <source>
        <strain evidence="7">Epiroticus2</strain>
    </source>
</reference>
<keyword evidence="8" id="KW-1185">Reference proteome</keyword>
<proteinExistence type="inferred from homology"/>
<evidence type="ECO:0000313" key="8">
    <source>
        <dbReference type="Proteomes" id="UP000075885"/>
    </source>
</evidence>
<feature type="transmembrane region" description="Helical" evidence="6">
    <location>
        <begin position="157"/>
        <end position="179"/>
    </location>
</feature>
<feature type="transmembrane region" description="Helical" evidence="6">
    <location>
        <begin position="312"/>
        <end position="333"/>
    </location>
</feature>
<sequence length="417" mass="47984">MRRLQTEHYSAFYSDQLVNFFHLPIRLSQWSCTAPFPLQPYQRIASYHRSKYFRAIIILRRCFAALLFSVILSVPIFIYYVNAGEMTVFKIPLSIKLLFYLQALLQAGSLGYTLFVYQFRTSFHRFYFDRFVHVLERFGRPDISNSLSDARTNFNRFLIASLLLTLLVIGGILLNGHSWGNLLKIVVFIITQLMATSLTLQYQAVLTVVAVLLRQMNDTVEIMLYGTVERDQYHRGSRSHFRPTMRFTGDDEQTIEKIRLLQLQLLQIVFHTNGGEVGRMLIVVLLTIFIFLNTELLQLYQGVKARAFTFDVIGIKLTNSMLKIVMLLIFAISNRSIQKQNLRGVTLLFQMRSAPNSARCREITNRFITQTTLFLANGHEAYGMVSFDMTLVLSIVAGLTNILVILIQFSDAKTSCN</sequence>
<dbReference type="GO" id="GO:0050909">
    <property type="term" value="P:sensory perception of taste"/>
    <property type="evidence" value="ECO:0007669"/>
    <property type="project" value="InterPro"/>
</dbReference>
<keyword evidence="6" id="KW-0807">Transducer</keyword>
<organism evidence="7 8">
    <name type="scientific">Anopheles epiroticus</name>
    <dbReference type="NCBI Taxonomy" id="199890"/>
    <lineage>
        <taxon>Eukaryota</taxon>
        <taxon>Metazoa</taxon>
        <taxon>Ecdysozoa</taxon>
        <taxon>Arthropoda</taxon>
        <taxon>Hexapoda</taxon>
        <taxon>Insecta</taxon>
        <taxon>Pterygota</taxon>
        <taxon>Neoptera</taxon>
        <taxon>Endopterygota</taxon>
        <taxon>Diptera</taxon>
        <taxon>Nematocera</taxon>
        <taxon>Culicoidea</taxon>
        <taxon>Culicidae</taxon>
        <taxon>Anophelinae</taxon>
        <taxon>Anopheles</taxon>
    </lineage>
</organism>
<accession>A0A182PZ75</accession>
<dbReference type="STRING" id="199890.A0A182PZ75"/>
<dbReference type="Proteomes" id="UP000075885">
    <property type="component" value="Unassembled WGS sequence"/>
</dbReference>
<dbReference type="Pfam" id="PF08395">
    <property type="entry name" value="7tm_7"/>
    <property type="match status" value="1"/>
</dbReference>
<name>A0A182PZ75_9DIPT</name>
<evidence type="ECO:0000256" key="4">
    <source>
        <dbReference type="ARBA" id="ARBA00022989"/>
    </source>
</evidence>
<dbReference type="EnsemblMetazoa" id="AEPI015140-RA">
    <property type="protein sequence ID" value="AEPI015140-PA"/>
    <property type="gene ID" value="AEPI015140"/>
</dbReference>
<dbReference type="AlphaFoldDB" id="A0A182PZ75"/>
<keyword evidence="5 6" id="KW-0472">Membrane</keyword>
<evidence type="ECO:0000256" key="6">
    <source>
        <dbReference type="RuleBase" id="RU363108"/>
    </source>
</evidence>
<feature type="transmembrane region" description="Helical" evidence="6">
    <location>
        <begin position="93"/>
        <end position="117"/>
    </location>
</feature>
<keyword evidence="4 6" id="KW-1133">Transmembrane helix</keyword>
<keyword evidence="2 6" id="KW-1003">Cell membrane</keyword>
<feature type="transmembrane region" description="Helical" evidence="6">
    <location>
        <begin position="391"/>
        <end position="409"/>
    </location>
</feature>
<feature type="transmembrane region" description="Helical" evidence="6">
    <location>
        <begin position="185"/>
        <end position="213"/>
    </location>
</feature>
<feature type="transmembrane region" description="Helical" evidence="6">
    <location>
        <begin position="280"/>
        <end position="300"/>
    </location>
</feature>
<keyword evidence="6" id="KW-0675">Receptor</keyword>